<dbReference type="GO" id="GO:0032259">
    <property type="term" value="P:methylation"/>
    <property type="evidence" value="ECO:0007669"/>
    <property type="project" value="UniProtKB-KW"/>
</dbReference>
<protein>
    <submittedName>
        <fullName evidence="6">Isoprenylcysteine carboxylmethyltransferase family protein</fullName>
    </submittedName>
</protein>
<evidence type="ECO:0000313" key="7">
    <source>
        <dbReference type="Proteomes" id="UP000286934"/>
    </source>
</evidence>
<keyword evidence="6" id="KW-0808">Transferase</keyword>
<keyword evidence="3 5" id="KW-1133">Transmembrane helix</keyword>
<dbReference type="GO" id="GO:0008168">
    <property type="term" value="F:methyltransferase activity"/>
    <property type="evidence" value="ECO:0007669"/>
    <property type="project" value="UniProtKB-KW"/>
</dbReference>
<name>A0A432WKU7_9GAMM</name>
<dbReference type="Proteomes" id="UP000286934">
    <property type="component" value="Unassembled WGS sequence"/>
</dbReference>
<proteinExistence type="predicted"/>
<evidence type="ECO:0000313" key="6">
    <source>
        <dbReference type="EMBL" id="RUO34436.1"/>
    </source>
</evidence>
<accession>A0A432WKU7</accession>
<dbReference type="OrthoDB" id="9811969at2"/>
<evidence type="ECO:0000256" key="2">
    <source>
        <dbReference type="ARBA" id="ARBA00022692"/>
    </source>
</evidence>
<organism evidence="6 7">
    <name type="scientific">Aliidiomarina shirensis</name>
    <dbReference type="NCBI Taxonomy" id="1048642"/>
    <lineage>
        <taxon>Bacteria</taxon>
        <taxon>Pseudomonadati</taxon>
        <taxon>Pseudomonadota</taxon>
        <taxon>Gammaproteobacteria</taxon>
        <taxon>Alteromonadales</taxon>
        <taxon>Idiomarinaceae</taxon>
        <taxon>Aliidiomarina</taxon>
    </lineage>
</organism>
<dbReference type="GO" id="GO:0012505">
    <property type="term" value="C:endomembrane system"/>
    <property type="evidence" value="ECO:0007669"/>
    <property type="project" value="UniProtKB-SubCell"/>
</dbReference>
<dbReference type="Gene3D" id="1.20.120.1630">
    <property type="match status" value="1"/>
</dbReference>
<keyword evidence="4 5" id="KW-0472">Membrane</keyword>
<gene>
    <name evidence="6" type="ORF">CWE13_12300</name>
</gene>
<keyword evidence="7" id="KW-1185">Reference proteome</keyword>
<dbReference type="Pfam" id="PF04191">
    <property type="entry name" value="PEMT"/>
    <property type="match status" value="1"/>
</dbReference>
<dbReference type="InterPro" id="IPR007318">
    <property type="entry name" value="Phopholipid_MeTrfase"/>
</dbReference>
<keyword evidence="2 5" id="KW-0812">Transmembrane</keyword>
<evidence type="ECO:0000256" key="4">
    <source>
        <dbReference type="ARBA" id="ARBA00023136"/>
    </source>
</evidence>
<dbReference type="AlphaFoldDB" id="A0A432WKU7"/>
<reference evidence="7" key="1">
    <citation type="journal article" date="2018" name="Front. Microbiol.">
        <title>Genome-Based Analysis Reveals the Taxonomy and Diversity of the Family Idiomarinaceae.</title>
        <authorList>
            <person name="Liu Y."/>
            <person name="Lai Q."/>
            <person name="Shao Z."/>
        </authorList>
    </citation>
    <scope>NUCLEOTIDE SEQUENCE [LARGE SCALE GENOMIC DNA]</scope>
    <source>
        <strain evidence="7">AIS</strain>
    </source>
</reference>
<feature type="transmembrane region" description="Helical" evidence="5">
    <location>
        <begin position="12"/>
        <end position="32"/>
    </location>
</feature>
<dbReference type="EMBL" id="PIPP01000007">
    <property type="protein sequence ID" value="RUO34436.1"/>
    <property type="molecule type" value="Genomic_DNA"/>
</dbReference>
<evidence type="ECO:0000256" key="3">
    <source>
        <dbReference type="ARBA" id="ARBA00022989"/>
    </source>
</evidence>
<dbReference type="PANTHER" id="PTHR12714">
    <property type="entry name" value="PROTEIN-S ISOPRENYLCYSTEINE O-METHYLTRANSFERASE"/>
    <property type="match status" value="1"/>
</dbReference>
<evidence type="ECO:0000256" key="1">
    <source>
        <dbReference type="ARBA" id="ARBA00004127"/>
    </source>
</evidence>
<comment type="subcellular location">
    <subcellularLocation>
        <location evidence="1">Endomembrane system</location>
        <topology evidence="1">Multi-pass membrane protein</topology>
    </subcellularLocation>
</comment>
<evidence type="ECO:0000256" key="5">
    <source>
        <dbReference type="SAM" id="Phobius"/>
    </source>
</evidence>
<keyword evidence="6" id="KW-0489">Methyltransferase</keyword>
<feature type="transmembrane region" description="Helical" evidence="5">
    <location>
        <begin position="38"/>
        <end position="61"/>
    </location>
</feature>
<sequence>MNSLELKIPPLILVVIIAADMWLLSWIFGSWLELGWHFVTPALLLWLSVGVGILLPMLGVLEFRKHKTTVNPMQPKESASVVQSGVYRFTRNPMYLGFFFLLLGFALWLGNFAAFIMLPVYLWFLTRFQIIPEERILLDNFGKPYADYMQQVRRWV</sequence>
<dbReference type="PANTHER" id="PTHR12714:SF24">
    <property type="entry name" value="SLR1182 PROTEIN"/>
    <property type="match status" value="1"/>
</dbReference>
<comment type="caution">
    <text evidence="6">The sequence shown here is derived from an EMBL/GenBank/DDBJ whole genome shotgun (WGS) entry which is preliminary data.</text>
</comment>
<feature type="transmembrane region" description="Helical" evidence="5">
    <location>
        <begin position="98"/>
        <end position="124"/>
    </location>
</feature>